<protein>
    <recommendedName>
        <fullName evidence="2">Mutator-like transposase domain-containing protein</fullName>
    </recommendedName>
</protein>
<gene>
    <name evidence="3" type="ORF">AAFF_G00324580</name>
</gene>
<feature type="domain" description="Mutator-like transposase" evidence="2">
    <location>
        <begin position="72"/>
        <end position="413"/>
    </location>
</feature>
<dbReference type="PANTHER" id="PTHR33309:SF3">
    <property type="entry name" value="CCHC-TYPE DOMAIN-CONTAINING PROTEIN"/>
    <property type="match status" value="1"/>
</dbReference>
<evidence type="ECO:0000313" key="4">
    <source>
        <dbReference type="Proteomes" id="UP001221898"/>
    </source>
</evidence>
<evidence type="ECO:0000313" key="3">
    <source>
        <dbReference type="EMBL" id="KAJ8367179.1"/>
    </source>
</evidence>
<feature type="region of interest" description="Disordered" evidence="1">
    <location>
        <begin position="513"/>
        <end position="548"/>
    </location>
</feature>
<evidence type="ECO:0000256" key="1">
    <source>
        <dbReference type="SAM" id="MobiDB-lite"/>
    </source>
</evidence>
<reference evidence="3" key="1">
    <citation type="journal article" date="2023" name="Science">
        <title>Genome structures resolve the early diversification of teleost fishes.</title>
        <authorList>
            <person name="Parey E."/>
            <person name="Louis A."/>
            <person name="Montfort J."/>
            <person name="Bouchez O."/>
            <person name="Roques C."/>
            <person name="Iampietro C."/>
            <person name="Lluch J."/>
            <person name="Castinel A."/>
            <person name="Donnadieu C."/>
            <person name="Desvignes T."/>
            <person name="Floi Bucao C."/>
            <person name="Jouanno E."/>
            <person name="Wen M."/>
            <person name="Mejri S."/>
            <person name="Dirks R."/>
            <person name="Jansen H."/>
            <person name="Henkel C."/>
            <person name="Chen W.J."/>
            <person name="Zahm M."/>
            <person name="Cabau C."/>
            <person name="Klopp C."/>
            <person name="Thompson A.W."/>
            <person name="Robinson-Rechavi M."/>
            <person name="Braasch I."/>
            <person name="Lecointre G."/>
            <person name="Bobe J."/>
            <person name="Postlethwait J.H."/>
            <person name="Berthelot C."/>
            <person name="Roest Crollius H."/>
            <person name="Guiguen Y."/>
        </authorList>
    </citation>
    <scope>NUCLEOTIDE SEQUENCE</scope>
    <source>
        <strain evidence="3">NC1722</strain>
    </source>
</reference>
<dbReference type="Pfam" id="PF20700">
    <property type="entry name" value="Mutator"/>
    <property type="match status" value="1"/>
</dbReference>
<proteinExistence type="predicted"/>
<feature type="compositionally biased region" description="Basic and acidic residues" evidence="1">
    <location>
        <begin position="523"/>
        <end position="548"/>
    </location>
</feature>
<comment type="caution">
    <text evidence="3">The sequence shown here is derived from an EMBL/GenBank/DDBJ whole genome shotgun (WGS) entry which is preliminary data.</text>
</comment>
<dbReference type="Proteomes" id="UP001221898">
    <property type="component" value="Unassembled WGS sequence"/>
</dbReference>
<dbReference type="PANTHER" id="PTHR33309">
    <property type="entry name" value="KERATIN, ULTRA HIGH-SULFUR MATRIX PROTEIN-LIKE"/>
    <property type="match status" value="1"/>
</dbReference>
<accession>A0AAD7W085</accession>
<evidence type="ECO:0000259" key="2">
    <source>
        <dbReference type="Pfam" id="PF20700"/>
    </source>
</evidence>
<organism evidence="3 4">
    <name type="scientific">Aldrovandia affinis</name>
    <dbReference type="NCBI Taxonomy" id="143900"/>
    <lineage>
        <taxon>Eukaryota</taxon>
        <taxon>Metazoa</taxon>
        <taxon>Chordata</taxon>
        <taxon>Craniata</taxon>
        <taxon>Vertebrata</taxon>
        <taxon>Euteleostomi</taxon>
        <taxon>Actinopterygii</taxon>
        <taxon>Neopterygii</taxon>
        <taxon>Teleostei</taxon>
        <taxon>Notacanthiformes</taxon>
        <taxon>Halosauridae</taxon>
        <taxon>Aldrovandia</taxon>
    </lineage>
</organism>
<feature type="compositionally biased region" description="Basic residues" evidence="1">
    <location>
        <begin position="1"/>
        <end position="26"/>
    </location>
</feature>
<dbReference type="InterPro" id="IPR049012">
    <property type="entry name" value="Mutator_transp_dom"/>
</dbReference>
<feature type="region of interest" description="Disordered" evidence="1">
    <location>
        <begin position="1"/>
        <end position="42"/>
    </location>
</feature>
<name>A0AAD7W085_9TELE</name>
<sequence>MEAKTRVKLSKKRQLQLHLAREKKRKSGETAPEVDVEENVDLPQSASERKLSLDLAYSKEHAAAATQDWLLVHVGQLNGLIANLLCPDCGETKLKVEIGQGNQGFSSNLVLGCGAGECAYCRSIFSSPRLQDESMAYDINVRMVLLAHELGMGYAALKKISKVLGIPGIAHKTYVKHNKTVSAVEINRGLESLHKTREVVRQAYADTDPDVAELLQEDPDAVINISVSFDGTWQKRGFSSHYGIGPQLSKKKGHQEDYKTWKEEHTDCAQNFAGSSKAMEQESAKRMWGRSVNLHQLRYTQMLGDGDSSALREVVSLDPYPGIVVEKLECINHAHKRMGTALRKLSSEGKLGGKGVGKLTAKKCKALQNFYRGAIVTNQGSVEAMKAAIWAGLLHSMSSDENPMHTRCNVSWCWFRKAEDNGEEPDSHSQHPQNFLSKEVGRKLLPVYHRMTSDALLQRMQHGGTQNTNECLNSVIWARCLKTVFVGKSRIEAAAGMAVATLRRCPCHARSDGKVVAGKHNGHTGEHEGGRSAPGDESRGSDKRSGQV</sequence>
<dbReference type="AlphaFoldDB" id="A0AAD7W085"/>
<keyword evidence="4" id="KW-1185">Reference proteome</keyword>
<dbReference type="EMBL" id="JAINUG010000498">
    <property type="protein sequence ID" value="KAJ8367179.1"/>
    <property type="molecule type" value="Genomic_DNA"/>
</dbReference>